<evidence type="ECO:0000313" key="3">
    <source>
        <dbReference type="Proteomes" id="UP000825933"/>
    </source>
</evidence>
<dbReference type="AlphaFoldDB" id="A0A8T5UKY8"/>
<dbReference type="PROSITE" id="PS51819">
    <property type="entry name" value="VOC"/>
    <property type="match status" value="1"/>
</dbReference>
<keyword evidence="3" id="KW-1185">Reference proteome</keyword>
<dbReference type="Pfam" id="PF00903">
    <property type="entry name" value="Glyoxalase"/>
    <property type="match status" value="1"/>
</dbReference>
<proteinExistence type="predicted"/>
<sequence length="116" mass="12851">MKVKYATIIVEDMDESIKFYTDVMGLEIDSQHNPYPGLTITLLKGEGDAMIELIKNTENETGLFSVGMEVEDINKTVKELKSKGAKITKEPMPITIGTLAFLEDPNGATIVLIQHH</sequence>
<dbReference type="InterPro" id="IPR004360">
    <property type="entry name" value="Glyas_Fos-R_dOase_dom"/>
</dbReference>
<dbReference type="GO" id="GO:0004462">
    <property type="term" value="F:lactoylglutathione lyase activity"/>
    <property type="evidence" value="ECO:0007669"/>
    <property type="project" value="TreeGrafter"/>
</dbReference>
<dbReference type="PANTHER" id="PTHR46036">
    <property type="entry name" value="LACTOYLGLUTATHIONE LYASE"/>
    <property type="match status" value="1"/>
</dbReference>
<dbReference type="InterPro" id="IPR037523">
    <property type="entry name" value="VOC_core"/>
</dbReference>
<dbReference type="PANTHER" id="PTHR46036:SF5">
    <property type="entry name" value="LACTOYLGLUTATHIONE LYASE"/>
    <property type="match status" value="1"/>
</dbReference>
<dbReference type="SUPFAM" id="SSF54593">
    <property type="entry name" value="Glyoxalase/Bleomycin resistance protein/Dihydroxybiphenyl dioxygenase"/>
    <property type="match status" value="1"/>
</dbReference>
<feature type="domain" description="VOC" evidence="1">
    <location>
        <begin position="2"/>
        <end position="115"/>
    </location>
</feature>
<gene>
    <name evidence="2" type="ORF">K8N75_00570</name>
</gene>
<evidence type="ECO:0000313" key="2">
    <source>
        <dbReference type="EMBL" id="MBZ2164548.1"/>
    </source>
</evidence>
<dbReference type="EMBL" id="JAIOUQ010000001">
    <property type="protein sequence ID" value="MBZ2164548.1"/>
    <property type="molecule type" value="Genomic_DNA"/>
</dbReference>
<dbReference type="InterPro" id="IPR029068">
    <property type="entry name" value="Glyas_Bleomycin-R_OHBP_Dase"/>
</dbReference>
<accession>A0A8T5UKY8</accession>
<organism evidence="2 3">
    <name type="scientific">Methanobacterium spitsbergense</name>
    <dbReference type="NCBI Taxonomy" id="2874285"/>
    <lineage>
        <taxon>Archaea</taxon>
        <taxon>Methanobacteriati</taxon>
        <taxon>Methanobacteriota</taxon>
        <taxon>Methanomada group</taxon>
        <taxon>Methanobacteria</taxon>
        <taxon>Methanobacteriales</taxon>
        <taxon>Methanobacteriaceae</taxon>
        <taxon>Methanobacterium</taxon>
    </lineage>
</organism>
<dbReference type="GO" id="GO:0019243">
    <property type="term" value="P:methylglyoxal catabolic process to D-lactate via S-lactoyl-glutathione"/>
    <property type="evidence" value="ECO:0007669"/>
    <property type="project" value="TreeGrafter"/>
</dbReference>
<evidence type="ECO:0000259" key="1">
    <source>
        <dbReference type="PROSITE" id="PS51819"/>
    </source>
</evidence>
<name>A0A8T5UKY8_9EURY</name>
<comment type="caution">
    <text evidence="2">The sequence shown here is derived from an EMBL/GenBank/DDBJ whole genome shotgun (WGS) entry which is preliminary data.</text>
</comment>
<dbReference type="RefSeq" id="WP_223790226.1">
    <property type="nucleotide sequence ID" value="NZ_JAIOUQ010000001.1"/>
</dbReference>
<protein>
    <submittedName>
        <fullName evidence="2">VOC family protein</fullName>
    </submittedName>
</protein>
<dbReference type="Gene3D" id="3.10.180.10">
    <property type="entry name" value="2,3-Dihydroxybiphenyl 1,2-Dioxygenase, domain 1"/>
    <property type="match status" value="1"/>
</dbReference>
<dbReference type="Proteomes" id="UP000825933">
    <property type="component" value="Unassembled WGS sequence"/>
</dbReference>
<dbReference type="GO" id="GO:0005737">
    <property type="term" value="C:cytoplasm"/>
    <property type="evidence" value="ECO:0007669"/>
    <property type="project" value="TreeGrafter"/>
</dbReference>
<reference evidence="3" key="1">
    <citation type="journal article" date="2022" name="Microbiol. Resour. Announc.">
        <title>Draft Genome Sequence of a Methanogenic Archaeon from West Spitsbergen Permafrost.</title>
        <authorList>
            <person name="Trubitsyn V."/>
            <person name="Rivkina E."/>
            <person name="Shcherbakova V."/>
        </authorList>
    </citation>
    <scope>NUCLEOTIDE SEQUENCE [LARGE SCALE GENOMIC DNA]</scope>
    <source>
        <strain evidence="3">VT</strain>
    </source>
</reference>